<feature type="compositionally biased region" description="Polar residues" evidence="1">
    <location>
        <begin position="138"/>
        <end position="156"/>
    </location>
</feature>
<dbReference type="Proteomes" id="UP001457282">
    <property type="component" value="Unassembled WGS sequence"/>
</dbReference>
<feature type="region of interest" description="Disordered" evidence="1">
    <location>
        <begin position="138"/>
        <end position="176"/>
    </location>
</feature>
<gene>
    <name evidence="3" type="ORF">M0R45_032487</name>
</gene>
<name>A0AAW1WGZ6_RUBAR</name>
<sequence>MGSESKNGVGQQFLPGTKKMIQSLKEVVNCPEAEIYAVLKDCNMDPNEAVQRLLSLDTFHEVKSKRERRKEMKETQESRPRVHNGGSNRGVRVTSEHIAGSCGSTQTSYNELGNAVYKGQIGFAAPSPHPSVFHVTGRTTNQQPSSHSDSFSTSIGSGDAISASMQPSQGNQSAWLTTSSGHFSMADIVKLGRNPSKGSHISSETSSLHQDAFETNSFNYNVGSSQNSGDTAGQNAFRDEWPVIEQPIVATGSSLSANVETHTNRSNSYINESNMPRDYQSDKVQVSEVGFSNENHSSDHIASGRQKFVDASGGRSYHVDNLSNSSSYGSHRCTNENEEGKATVANLSYPNPSILDDVVMAVSSATINMQHLSLGKEETDDQCTVVLPNNLQELAADCSHLSFGTYKSGNTSASRSQSFQNDLGGAYAATDASFSGHLDTRNSGYNHDELLGSLYDNGRATIDATYFDLPIHSQPELIKHDILEALGHKDISSLPDFSSDNILRASSGLSFAREEPKFRNIPPLQSDMAYLDSIRSDLLESTFQSLRGSDLPYSQLLGTPSMPSRYSSAVSSVNSPTISMSEALKPGALPLPEASSVLPQHLTARSYSQPNYEQLANIIGYPSPPQSFSRTPSTLQQAYVGGTGLHQSVAGMEYSFPQYRNGASISRVPPSAAAGGHGSFGTATNVHSNFLPNSSVAPISTRDYDDVFRGQYNDGNHLTPLHQSSRTLSSVPDSAYNNLLGQSQQYAGYRQEQAGQVPSQLQHYGSMGYPDFYNSQMGITQERQRPSLNELSLGGVPDLSPQQLHQIWQRTY</sequence>
<comment type="caution">
    <text evidence="3">The sequence shown here is derived from an EMBL/GenBank/DDBJ whole genome shotgun (WGS) entry which is preliminary data.</text>
</comment>
<feature type="compositionally biased region" description="Polar residues" evidence="1">
    <location>
        <begin position="163"/>
        <end position="176"/>
    </location>
</feature>
<keyword evidence="4" id="KW-1185">Reference proteome</keyword>
<evidence type="ECO:0000256" key="1">
    <source>
        <dbReference type="SAM" id="MobiDB-lite"/>
    </source>
</evidence>
<dbReference type="InterPro" id="IPR009060">
    <property type="entry name" value="UBA-like_sf"/>
</dbReference>
<evidence type="ECO:0000313" key="4">
    <source>
        <dbReference type="Proteomes" id="UP001457282"/>
    </source>
</evidence>
<feature type="domain" description="GBF-interacting protein 1 N-terminal" evidence="2">
    <location>
        <begin position="17"/>
        <end position="71"/>
    </location>
</feature>
<evidence type="ECO:0000313" key="3">
    <source>
        <dbReference type="EMBL" id="KAK9924099.1"/>
    </source>
</evidence>
<dbReference type="PANTHER" id="PTHR46445">
    <property type="entry name" value="RNA POLYMERASE II DEGRADATION FACTOR-LIKE PROTEIN (DUF1296)"/>
    <property type="match status" value="1"/>
</dbReference>
<protein>
    <recommendedName>
        <fullName evidence="2">GBF-interacting protein 1 N-terminal domain-containing protein</fullName>
    </recommendedName>
</protein>
<feature type="compositionally biased region" description="Basic and acidic residues" evidence="1">
    <location>
        <begin position="64"/>
        <end position="80"/>
    </location>
</feature>
<organism evidence="3 4">
    <name type="scientific">Rubus argutus</name>
    <name type="common">Southern blackberry</name>
    <dbReference type="NCBI Taxonomy" id="59490"/>
    <lineage>
        <taxon>Eukaryota</taxon>
        <taxon>Viridiplantae</taxon>
        <taxon>Streptophyta</taxon>
        <taxon>Embryophyta</taxon>
        <taxon>Tracheophyta</taxon>
        <taxon>Spermatophyta</taxon>
        <taxon>Magnoliopsida</taxon>
        <taxon>eudicotyledons</taxon>
        <taxon>Gunneridae</taxon>
        <taxon>Pentapetalae</taxon>
        <taxon>rosids</taxon>
        <taxon>fabids</taxon>
        <taxon>Rosales</taxon>
        <taxon>Rosaceae</taxon>
        <taxon>Rosoideae</taxon>
        <taxon>Rosoideae incertae sedis</taxon>
        <taxon>Rubus</taxon>
    </lineage>
</organism>
<accession>A0AAW1WGZ6</accession>
<dbReference type="AlphaFoldDB" id="A0AAW1WGZ6"/>
<proteinExistence type="predicted"/>
<dbReference type="EMBL" id="JBEDUW010000006">
    <property type="protein sequence ID" value="KAK9924099.1"/>
    <property type="molecule type" value="Genomic_DNA"/>
</dbReference>
<dbReference type="InterPro" id="IPR009719">
    <property type="entry name" value="GIP1_N"/>
</dbReference>
<dbReference type="Pfam" id="PF06972">
    <property type="entry name" value="GIP1_N"/>
    <property type="match status" value="1"/>
</dbReference>
<dbReference type="PANTHER" id="PTHR46445:SF7">
    <property type="entry name" value="GBF-INTERACTING PROTEIN 1 N-TERMINAL DOMAIN-CONTAINING PROTEIN"/>
    <property type="match status" value="1"/>
</dbReference>
<reference evidence="3 4" key="1">
    <citation type="journal article" date="2023" name="G3 (Bethesda)">
        <title>A chromosome-length genome assembly and annotation of blackberry (Rubus argutus, cv. 'Hillquist').</title>
        <authorList>
            <person name="Bruna T."/>
            <person name="Aryal R."/>
            <person name="Dudchenko O."/>
            <person name="Sargent D.J."/>
            <person name="Mead D."/>
            <person name="Buti M."/>
            <person name="Cavallini A."/>
            <person name="Hytonen T."/>
            <person name="Andres J."/>
            <person name="Pham M."/>
            <person name="Weisz D."/>
            <person name="Mascagni F."/>
            <person name="Usai G."/>
            <person name="Natali L."/>
            <person name="Bassil N."/>
            <person name="Fernandez G.E."/>
            <person name="Lomsadze A."/>
            <person name="Armour M."/>
            <person name="Olukolu B."/>
            <person name="Poorten T."/>
            <person name="Britton C."/>
            <person name="Davik J."/>
            <person name="Ashrafi H."/>
            <person name="Aiden E.L."/>
            <person name="Borodovsky M."/>
            <person name="Worthington M."/>
        </authorList>
    </citation>
    <scope>NUCLEOTIDE SEQUENCE [LARGE SCALE GENOMIC DNA]</scope>
    <source>
        <strain evidence="3">PI 553951</strain>
    </source>
</reference>
<feature type="region of interest" description="Disordered" evidence="1">
    <location>
        <begin position="64"/>
        <end position="91"/>
    </location>
</feature>
<evidence type="ECO:0000259" key="2">
    <source>
        <dbReference type="Pfam" id="PF06972"/>
    </source>
</evidence>
<dbReference type="SUPFAM" id="SSF46934">
    <property type="entry name" value="UBA-like"/>
    <property type="match status" value="1"/>
</dbReference>